<dbReference type="InterPro" id="IPR011990">
    <property type="entry name" value="TPR-like_helical_dom_sf"/>
</dbReference>
<organism evidence="2 3">
    <name type="scientific">Corynebacterium nuruki</name>
    <dbReference type="NCBI Taxonomy" id="1032851"/>
    <lineage>
        <taxon>Bacteria</taxon>
        <taxon>Bacillati</taxon>
        <taxon>Actinomycetota</taxon>
        <taxon>Actinomycetes</taxon>
        <taxon>Mycobacteriales</taxon>
        <taxon>Corynebacteriaceae</taxon>
        <taxon>Corynebacterium</taxon>
    </lineage>
</organism>
<dbReference type="STRING" id="863239.GCA_000213935_00282"/>
<feature type="region of interest" description="Disordered" evidence="1">
    <location>
        <begin position="555"/>
        <end position="581"/>
    </location>
</feature>
<proteinExistence type="predicted"/>
<dbReference type="RefSeq" id="WP_273051264.1">
    <property type="nucleotide sequence ID" value="NZ_DAITTW010000026.1"/>
</dbReference>
<evidence type="ECO:0000313" key="2">
    <source>
        <dbReference type="EMBL" id="HCT13998.1"/>
    </source>
</evidence>
<dbReference type="SUPFAM" id="SSF48452">
    <property type="entry name" value="TPR-like"/>
    <property type="match status" value="1"/>
</dbReference>
<protein>
    <submittedName>
        <fullName evidence="2">Uncharacterized protein</fullName>
    </submittedName>
</protein>
<accession>A0A3D4SXI9</accession>
<feature type="compositionally biased region" description="Low complexity" evidence="1">
    <location>
        <begin position="565"/>
        <end position="575"/>
    </location>
</feature>
<sequence>MTDAGQGGDRQGITELLAASVAAARAGDHATAWRLTSEFGTRFWLVEADELPADLPAVQRTEFHVLRAAAADRMELHDDTVTEVRAWRELATAAGDAPSAALALSSLCLVAMVVESDDAPVTTGLAPADVLLSELAVGIGNAGAGLASGMSGDAPTPRHVRVCLSLAAMAGLTCATSVENAAMRTRFRELSARFTSDSVQPGDRMLTEAQQLHADGRTDEAVALVTGQLATLDPQVSPTRAYEAHDLLGYFALTAGEVPEDMDTTGVLEHWRACAEIALEIGAPLEGMHRAEQVCQLLNADGDYDAAHDLARRYSTALQGAPVSPALLNLRAVQARSALGAGLPDGAYALAVATADWSTLTPDSERTLACLSIATMAAEEAGVAGAGSGDGADSGADSGETVVALLERAASLHLDRGEGIAAAQVLRTAARERCAAGAFSRAVELMERARQVLEDPVTSATHSVDTDGDMLTWHLADWNEDMSAVWEMSDRPDLAVGYAERAARLFRDAYDHSGAALNWVSAAELYLGQGDGAACDRALDLAHGELLSVSGGTDGAGGAGGSTGASGATGAPGSAVDPGEDAAWEGYHALRNLRQE</sequence>
<dbReference type="Proteomes" id="UP000261739">
    <property type="component" value="Unassembled WGS sequence"/>
</dbReference>
<evidence type="ECO:0000313" key="3">
    <source>
        <dbReference type="Proteomes" id="UP000261739"/>
    </source>
</evidence>
<feature type="compositionally biased region" description="Gly residues" evidence="1">
    <location>
        <begin position="555"/>
        <end position="564"/>
    </location>
</feature>
<evidence type="ECO:0000256" key="1">
    <source>
        <dbReference type="SAM" id="MobiDB-lite"/>
    </source>
</evidence>
<gene>
    <name evidence="2" type="ORF">DIW82_04160</name>
</gene>
<dbReference type="AlphaFoldDB" id="A0A3D4SXI9"/>
<name>A0A3D4SXI9_9CORY</name>
<dbReference type="EMBL" id="DQID01000116">
    <property type="protein sequence ID" value="HCT13998.1"/>
    <property type="molecule type" value="Genomic_DNA"/>
</dbReference>
<comment type="caution">
    <text evidence="2">The sequence shown here is derived from an EMBL/GenBank/DDBJ whole genome shotgun (WGS) entry which is preliminary data.</text>
</comment>
<reference evidence="2 3" key="1">
    <citation type="journal article" date="2018" name="Nat. Biotechnol.">
        <title>A standardized bacterial taxonomy based on genome phylogeny substantially revises the tree of life.</title>
        <authorList>
            <person name="Parks D.H."/>
            <person name="Chuvochina M."/>
            <person name="Waite D.W."/>
            <person name="Rinke C."/>
            <person name="Skarshewski A."/>
            <person name="Chaumeil P.A."/>
            <person name="Hugenholtz P."/>
        </authorList>
    </citation>
    <scope>NUCLEOTIDE SEQUENCE [LARGE SCALE GENOMIC DNA]</scope>
    <source>
        <strain evidence="2">UBA11247</strain>
    </source>
</reference>